<dbReference type="GO" id="GO:0005829">
    <property type="term" value="C:cytosol"/>
    <property type="evidence" value="ECO:0007669"/>
    <property type="project" value="TreeGrafter"/>
</dbReference>
<dbReference type="InterPro" id="IPR035994">
    <property type="entry name" value="Nucleoside_phosphorylase_sf"/>
</dbReference>
<dbReference type="InterPro" id="IPR000845">
    <property type="entry name" value="Nucleoside_phosphorylase_d"/>
</dbReference>
<dbReference type="InterPro" id="IPR010044">
    <property type="entry name" value="MTAP"/>
</dbReference>
<dbReference type="PANTHER" id="PTHR42679">
    <property type="entry name" value="S-METHYL-5'-THIOADENOSINE PHOSPHORYLASE"/>
    <property type="match status" value="1"/>
</dbReference>
<feature type="binding site" evidence="4">
    <location>
        <begin position="116"/>
        <end position="117"/>
    </location>
    <ligand>
        <name>phosphate</name>
        <dbReference type="ChEBI" id="CHEBI:43474"/>
    </ligand>
</feature>
<dbReference type="GO" id="GO:0017061">
    <property type="term" value="F:S-methyl-5-thioadenosine phosphorylase activity"/>
    <property type="evidence" value="ECO:0007669"/>
    <property type="project" value="InterPro"/>
</dbReference>
<reference evidence="7" key="1">
    <citation type="submission" date="2023-03" db="EMBL/GenBank/DDBJ databases">
        <title>Complete genome of Cladonia borealis.</title>
        <authorList>
            <person name="Park H."/>
        </authorList>
    </citation>
    <scope>NUCLEOTIDE SEQUENCE</scope>
    <source>
        <strain evidence="7">ANT050790</strain>
    </source>
</reference>
<comment type="miscellaneous">
    <text evidence="4">Although this enzyme belongs to the family of MTA phosphorylases based on sequence homology, it lacks several conserved amino acids in the substrate binding pocket that confer specificity towards MTA.</text>
</comment>
<dbReference type="Gene3D" id="3.40.50.1580">
    <property type="entry name" value="Nucleoside phosphorylase domain"/>
    <property type="match status" value="1"/>
</dbReference>
<keyword evidence="8" id="KW-1185">Reference proteome</keyword>
<sequence length="317" mass="33891">MSDLPTTYPDPVPLAIIGGTGLSTLPSPPFHPLASLPTSTTTTPWGPPSSAITILSYTPTPSQHQPQSQHAQQQPTIIAFLARHGTAHDIAPHEINNRANVAALKRLGVRCVVGFSAVGSLREEVKPRDFCVGGGVVDWTKGVRPWTFFEKGMVGHISMADPFDKILSESVYKAISRPGVLEGEEVKAHKDCTVIVIEGPQFSTRSESLLYRSLPTNPPISIINMSTMPEAKLFREAEIAYALIAMSTDYDSWHDINEGSGCGAVGGVEEGRGGEGDGGEVERADEGGVLGLAKGHGGEAVERLRWLFGDEWVDGAK</sequence>
<comment type="catalytic activity">
    <reaction evidence="4">
        <text>a purine D-ribonucleoside + phosphate = a purine nucleobase + alpha-D-ribose 1-phosphate</text>
        <dbReference type="Rhea" id="RHEA:19805"/>
        <dbReference type="ChEBI" id="CHEBI:26386"/>
        <dbReference type="ChEBI" id="CHEBI:43474"/>
        <dbReference type="ChEBI" id="CHEBI:57720"/>
        <dbReference type="ChEBI" id="CHEBI:142355"/>
        <dbReference type="EC" id="2.4.2.1"/>
    </reaction>
</comment>
<comment type="caution">
    <text evidence="7">The sequence shown here is derived from an EMBL/GenBank/DDBJ whole genome shotgun (WGS) entry which is preliminary data.</text>
</comment>
<keyword evidence="2 4" id="KW-0808">Transferase</keyword>
<evidence type="ECO:0000256" key="2">
    <source>
        <dbReference type="ARBA" id="ARBA00022679"/>
    </source>
</evidence>
<feature type="binding site" evidence="4">
    <location>
        <begin position="249"/>
        <end position="251"/>
    </location>
    <ligand>
        <name>substrate</name>
    </ligand>
</feature>
<comment type="similarity">
    <text evidence="4">Belongs to the PNP/MTAP phosphorylase family. MTAP subfamily.</text>
</comment>
<feature type="compositionally biased region" description="Basic and acidic residues" evidence="5">
    <location>
        <begin position="269"/>
        <end position="283"/>
    </location>
</feature>
<gene>
    <name evidence="7" type="ORF">JMJ35_002719</name>
</gene>
<evidence type="ECO:0000313" key="7">
    <source>
        <dbReference type="EMBL" id="KAK0515340.1"/>
    </source>
</evidence>
<comment type="function">
    <text evidence="4">Purine nucleoside phosphorylase involved in purine salvage.</text>
</comment>
<keyword evidence="4" id="KW-0963">Cytoplasm</keyword>
<dbReference type="CDD" id="cd09010">
    <property type="entry name" value="MTAP_SsMTAPII_like_MTIP"/>
    <property type="match status" value="1"/>
</dbReference>
<dbReference type="GO" id="GO:0006166">
    <property type="term" value="P:purine ribonucleoside salvage"/>
    <property type="evidence" value="ECO:0007669"/>
    <property type="project" value="UniProtKB-UniRule"/>
</dbReference>
<comment type="subunit">
    <text evidence="4">Homotrimer.</text>
</comment>
<evidence type="ECO:0000259" key="6">
    <source>
        <dbReference type="Pfam" id="PF01048"/>
    </source>
</evidence>
<protein>
    <recommendedName>
        <fullName evidence="4">Purine nucleoside phosphorylase</fullName>
        <shortName evidence="4">PNP</shortName>
        <ecNumber evidence="4">2.4.2.1</ecNumber>
    </recommendedName>
</protein>
<dbReference type="PANTHER" id="PTHR42679:SF2">
    <property type="entry name" value="S-METHYL-5'-THIOADENOSINE PHOSPHORYLASE"/>
    <property type="match status" value="1"/>
</dbReference>
<feature type="site" description="Important for substrate specificity" evidence="4">
    <location>
        <position position="203"/>
    </location>
</feature>
<dbReference type="HAMAP" id="MF_01963">
    <property type="entry name" value="MTAP"/>
    <property type="match status" value="1"/>
</dbReference>
<dbReference type="GO" id="GO:0019509">
    <property type="term" value="P:L-methionine salvage from methylthioadenosine"/>
    <property type="evidence" value="ECO:0007669"/>
    <property type="project" value="TreeGrafter"/>
</dbReference>
<name>A0AA39V9F0_9LECA</name>
<dbReference type="PROSITE" id="PS01240">
    <property type="entry name" value="PNP_MTAP_2"/>
    <property type="match status" value="1"/>
</dbReference>
<dbReference type="Proteomes" id="UP001166286">
    <property type="component" value="Unassembled WGS sequence"/>
</dbReference>
<feature type="binding site" evidence="4">
    <location>
        <begin position="83"/>
        <end position="84"/>
    </location>
    <ligand>
        <name>phosphate</name>
        <dbReference type="ChEBI" id="CHEBI:43474"/>
    </ligand>
</feature>
<dbReference type="InterPro" id="IPR018099">
    <property type="entry name" value="Purine_phosphorylase-2_CS"/>
</dbReference>
<dbReference type="SUPFAM" id="SSF53167">
    <property type="entry name" value="Purine and uridine phosphorylases"/>
    <property type="match status" value="1"/>
</dbReference>
<feature type="domain" description="Nucleoside phosphorylase" evidence="6">
    <location>
        <begin position="79"/>
        <end position="255"/>
    </location>
</feature>
<accession>A0AA39V9F0</accession>
<dbReference type="EMBL" id="JAFEKC020000004">
    <property type="protein sequence ID" value="KAK0515340.1"/>
    <property type="molecule type" value="Genomic_DNA"/>
</dbReference>
<feature type="binding site" evidence="4">
    <location>
        <position position="226"/>
    </location>
    <ligand>
        <name>phosphate</name>
        <dbReference type="ChEBI" id="CHEBI:43474"/>
    </ligand>
</feature>
<comment type="subcellular location">
    <subcellularLocation>
        <location evidence="4">Cytoplasm</location>
    </subcellularLocation>
    <subcellularLocation>
        <location evidence="4">Nucleus</location>
    </subcellularLocation>
</comment>
<dbReference type="Pfam" id="PF01048">
    <property type="entry name" value="PNP_UDP_1"/>
    <property type="match status" value="1"/>
</dbReference>
<organism evidence="7 8">
    <name type="scientific">Cladonia borealis</name>
    <dbReference type="NCBI Taxonomy" id="184061"/>
    <lineage>
        <taxon>Eukaryota</taxon>
        <taxon>Fungi</taxon>
        <taxon>Dikarya</taxon>
        <taxon>Ascomycota</taxon>
        <taxon>Pezizomycotina</taxon>
        <taxon>Lecanoromycetes</taxon>
        <taxon>OSLEUM clade</taxon>
        <taxon>Lecanoromycetidae</taxon>
        <taxon>Lecanorales</taxon>
        <taxon>Lecanorineae</taxon>
        <taxon>Cladoniaceae</taxon>
        <taxon>Cladonia</taxon>
    </lineage>
</organism>
<feature type="region of interest" description="Disordered" evidence="5">
    <location>
        <begin position="264"/>
        <end position="283"/>
    </location>
</feature>
<dbReference type="EC" id="2.4.2.1" evidence="4"/>
<proteinExistence type="inferred from homology"/>
<dbReference type="AlphaFoldDB" id="A0AA39V9F0"/>
<feature type="binding site" evidence="4">
    <location>
        <position position="225"/>
    </location>
    <ligand>
        <name>substrate</name>
    </ligand>
</feature>
<evidence type="ECO:0000256" key="5">
    <source>
        <dbReference type="SAM" id="MobiDB-lite"/>
    </source>
</evidence>
<evidence type="ECO:0000256" key="1">
    <source>
        <dbReference type="ARBA" id="ARBA00022676"/>
    </source>
</evidence>
<keyword evidence="3 4" id="KW-0660">Purine salvage</keyword>
<evidence type="ECO:0000313" key="8">
    <source>
        <dbReference type="Proteomes" id="UP001166286"/>
    </source>
</evidence>
<keyword evidence="4" id="KW-0539">Nucleus</keyword>
<feature type="binding site" evidence="4">
    <location>
        <position position="20"/>
    </location>
    <ligand>
        <name>phosphate</name>
        <dbReference type="ChEBI" id="CHEBI:43474"/>
    </ligand>
</feature>
<comment type="pathway">
    <text evidence="4">Purine metabolism; purine nucleoside salvage.</text>
</comment>
<feature type="site" description="Important for substrate specificity" evidence="4">
    <location>
        <position position="267"/>
    </location>
</feature>
<dbReference type="GO" id="GO:0005634">
    <property type="term" value="C:nucleus"/>
    <property type="evidence" value="ECO:0007669"/>
    <property type="project" value="UniProtKB-SubCell"/>
</dbReference>
<evidence type="ECO:0000256" key="4">
    <source>
        <dbReference type="HAMAP-Rule" id="MF_03155"/>
    </source>
</evidence>
<keyword evidence="1 4" id="KW-0328">Glycosyltransferase</keyword>
<evidence type="ECO:0000256" key="3">
    <source>
        <dbReference type="ARBA" id="ARBA00022726"/>
    </source>
</evidence>